<keyword evidence="2" id="KW-0472">Membrane</keyword>
<feature type="compositionally biased region" description="Basic and acidic residues" evidence="1">
    <location>
        <begin position="627"/>
        <end position="647"/>
    </location>
</feature>
<feature type="transmembrane region" description="Helical" evidence="2">
    <location>
        <begin position="232"/>
        <end position="250"/>
    </location>
</feature>
<comment type="caution">
    <text evidence="3">The sequence shown here is derived from an EMBL/GenBank/DDBJ whole genome shotgun (WGS) entry which is preliminary data.</text>
</comment>
<evidence type="ECO:0000256" key="2">
    <source>
        <dbReference type="SAM" id="Phobius"/>
    </source>
</evidence>
<feature type="region of interest" description="Disordered" evidence="1">
    <location>
        <begin position="591"/>
        <end position="647"/>
    </location>
</feature>
<evidence type="ECO:0000256" key="1">
    <source>
        <dbReference type="SAM" id="MobiDB-lite"/>
    </source>
</evidence>
<accession>A0A8H3B7C6</accession>
<proteinExistence type="predicted"/>
<dbReference type="Proteomes" id="UP000663846">
    <property type="component" value="Unassembled WGS sequence"/>
</dbReference>
<reference evidence="3" key="1">
    <citation type="submission" date="2021-01" db="EMBL/GenBank/DDBJ databases">
        <authorList>
            <person name="Kaushik A."/>
        </authorList>
    </citation>
    <scope>NUCLEOTIDE SEQUENCE</scope>
    <source>
        <strain evidence="3">AG1-1C</strain>
    </source>
</reference>
<dbReference type="EMBL" id="CAJMWS010000513">
    <property type="protein sequence ID" value="CAE6448873.1"/>
    <property type="molecule type" value="Genomic_DNA"/>
</dbReference>
<keyword evidence="2" id="KW-0812">Transmembrane</keyword>
<gene>
    <name evidence="3" type="ORF">RDB_LOCUS142491</name>
</gene>
<feature type="transmembrane region" description="Helical" evidence="2">
    <location>
        <begin position="52"/>
        <end position="74"/>
    </location>
</feature>
<feature type="transmembrane region" description="Helical" evidence="2">
    <location>
        <begin position="119"/>
        <end position="144"/>
    </location>
</feature>
<organism evidence="3 4">
    <name type="scientific">Rhizoctonia solani</name>
    <dbReference type="NCBI Taxonomy" id="456999"/>
    <lineage>
        <taxon>Eukaryota</taxon>
        <taxon>Fungi</taxon>
        <taxon>Dikarya</taxon>
        <taxon>Basidiomycota</taxon>
        <taxon>Agaricomycotina</taxon>
        <taxon>Agaricomycetes</taxon>
        <taxon>Cantharellales</taxon>
        <taxon>Ceratobasidiaceae</taxon>
        <taxon>Rhizoctonia</taxon>
    </lineage>
</organism>
<keyword evidence="2" id="KW-1133">Transmembrane helix</keyword>
<protein>
    <submittedName>
        <fullName evidence="3">Uncharacterized protein</fullName>
    </submittedName>
</protein>
<feature type="transmembrane region" description="Helical" evidence="2">
    <location>
        <begin position="20"/>
        <end position="40"/>
    </location>
</feature>
<dbReference type="AlphaFoldDB" id="A0A8H3B7C6"/>
<evidence type="ECO:0000313" key="3">
    <source>
        <dbReference type="EMBL" id="CAE6448873.1"/>
    </source>
</evidence>
<evidence type="ECO:0000313" key="4">
    <source>
        <dbReference type="Proteomes" id="UP000663846"/>
    </source>
</evidence>
<name>A0A8H3B7C6_9AGAM</name>
<feature type="transmembrane region" description="Helical" evidence="2">
    <location>
        <begin position="86"/>
        <end position="107"/>
    </location>
</feature>
<sequence length="647" mass="71763">MVSAHPSLVTWQYWMSLLQLLSAISMIGISSTSIITSLLYKPSYPEANAISTYTVLSLVSWIVVAINSIFVLTIDFARTNTYLGCIGVQTGINIPSVILGFFFIISVMVQADIGVVGKVFILFALGLPVLVLWFSSLFFLGVFISLGLMLRSHLPAKDIWKINTKDAFKGSLSNHSRPSLSILGRPRDTRIKNPAIRSISTLGRRIKRFLAHLLFRRIMPAETRTYAFTRNVFSLIAIIAILFRAVTALLQAENEIGTRITSDVESSDCRVRRKYWNRDIQILAEHRGPSQNTSPSITAKVSYNNDPEASLMNCTNQVSKPLKSNWTLEAIGCPDPGYLWGDQYLIFQIEVKSNDGSLLNKTHMPDIWLSNTNEQPANFSSTEANAARRLISAWTLRPGYHVEAEAKLITRRLIKSSVLRDTVLFKSKPLYRDISLYPIHESESTSYSNTTIATATIHATLKPASSYFQTQVDLDNGNSDSSIDGIDVCSYIDDYRLSTVFDVIGSVGGLFAILQTIHVLLFGRPLLWGLSGAKLITPFGLLGNWSSAGLKRRLREEYHDTSAEDGTSTIQIAKFLKDFVIDFGPAATDLNRRSSRESTSPTLVVDNEGPADTRIPLMGLGTTPTQRGEDEIEKSANRSHDHIHSSA</sequence>